<feature type="domain" description="Helicase ATP-binding" evidence="8">
    <location>
        <begin position="13"/>
        <end position="178"/>
    </location>
</feature>
<dbReference type="OrthoDB" id="10253254at2759"/>
<dbReference type="CDD" id="cd18791">
    <property type="entry name" value="SF2_C_RHA"/>
    <property type="match status" value="1"/>
</dbReference>
<evidence type="ECO:0000313" key="10">
    <source>
        <dbReference type="EMBL" id="EEC50866.1"/>
    </source>
</evidence>
<keyword evidence="6" id="KW-0067">ATP-binding</keyword>
<dbReference type="InterPro" id="IPR001650">
    <property type="entry name" value="Helicase_C-like"/>
</dbReference>
<gene>
    <name evidence="10" type="ORF">PHATRDRAFT_41756</name>
</gene>
<dbReference type="InterPro" id="IPR027417">
    <property type="entry name" value="P-loop_NTPase"/>
</dbReference>
<organism evidence="10 11">
    <name type="scientific">Phaeodactylum tricornutum (strain CCAP 1055/1)</name>
    <dbReference type="NCBI Taxonomy" id="556484"/>
    <lineage>
        <taxon>Eukaryota</taxon>
        <taxon>Sar</taxon>
        <taxon>Stramenopiles</taxon>
        <taxon>Ochrophyta</taxon>
        <taxon>Bacillariophyta</taxon>
        <taxon>Bacillariophyceae</taxon>
        <taxon>Bacillariophycidae</taxon>
        <taxon>Naviculales</taxon>
        <taxon>Phaeodactylaceae</taxon>
        <taxon>Phaeodactylum</taxon>
    </lineage>
</organism>
<evidence type="ECO:0000259" key="9">
    <source>
        <dbReference type="PROSITE" id="PS51194"/>
    </source>
</evidence>
<dbReference type="SMART" id="SM00487">
    <property type="entry name" value="DEXDc"/>
    <property type="match status" value="1"/>
</dbReference>
<evidence type="ECO:0000259" key="8">
    <source>
        <dbReference type="PROSITE" id="PS51192"/>
    </source>
</evidence>
<dbReference type="InterPro" id="IPR002464">
    <property type="entry name" value="DNA/RNA_helicase_DEAH_CS"/>
</dbReference>
<dbReference type="SUPFAM" id="SSF52540">
    <property type="entry name" value="P-loop containing nucleoside triphosphate hydrolases"/>
    <property type="match status" value="1"/>
</dbReference>
<dbReference type="PROSITE" id="PS00690">
    <property type="entry name" value="DEAH_ATP_HELICASE"/>
    <property type="match status" value="1"/>
</dbReference>
<dbReference type="STRING" id="556484.B7FSW4"/>
<dbReference type="EMBL" id="CM000606">
    <property type="protein sequence ID" value="EEC50866.1"/>
    <property type="molecule type" value="Genomic_DNA"/>
</dbReference>
<dbReference type="PROSITE" id="PS51194">
    <property type="entry name" value="HELICASE_CTER"/>
    <property type="match status" value="1"/>
</dbReference>
<proteinExistence type="inferred from homology"/>
<evidence type="ECO:0000256" key="6">
    <source>
        <dbReference type="ARBA" id="ARBA00022840"/>
    </source>
</evidence>
<evidence type="ECO:0000256" key="3">
    <source>
        <dbReference type="ARBA" id="ARBA00022741"/>
    </source>
</evidence>
<dbReference type="FunFam" id="3.40.50.300:FF:000578">
    <property type="entry name" value="probable ATP-dependent RNA helicase DHX35"/>
    <property type="match status" value="1"/>
</dbReference>
<name>B7FSW4_PHATC</name>
<keyword evidence="5" id="KW-0347">Helicase</keyword>
<evidence type="ECO:0000256" key="4">
    <source>
        <dbReference type="ARBA" id="ARBA00022801"/>
    </source>
</evidence>
<dbReference type="InParanoid" id="B7FSW4"/>
<comment type="similarity">
    <text evidence="1">Belongs to the DEAD box helicase family. DEAH subfamily.</text>
</comment>
<dbReference type="InterPro" id="IPR014001">
    <property type="entry name" value="Helicase_ATP-bd"/>
</dbReference>
<dbReference type="Pfam" id="PF21010">
    <property type="entry name" value="HA2_C"/>
    <property type="match status" value="1"/>
</dbReference>
<dbReference type="Gene3D" id="1.20.120.1080">
    <property type="match status" value="1"/>
</dbReference>
<evidence type="ECO:0000313" key="11">
    <source>
        <dbReference type="Proteomes" id="UP000000759"/>
    </source>
</evidence>
<dbReference type="Gene3D" id="3.40.50.300">
    <property type="entry name" value="P-loop containing nucleotide triphosphate hydrolases"/>
    <property type="match status" value="2"/>
</dbReference>
<evidence type="ECO:0000256" key="1">
    <source>
        <dbReference type="ARBA" id="ARBA00008792"/>
    </source>
</evidence>
<reference evidence="11" key="2">
    <citation type="submission" date="2008-08" db="EMBL/GenBank/DDBJ databases">
        <authorList>
            <consortium name="Diatom Consortium"/>
            <person name="Grigoriev I."/>
            <person name="Grimwood J."/>
            <person name="Kuo A."/>
            <person name="Otillar R.P."/>
            <person name="Salamov A."/>
            <person name="Detter J.C."/>
            <person name="Lindquist E."/>
            <person name="Shapiro H."/>
            <person name="Lucas S."/>
            <person name="Glavina del Rio T."/>
            <person name="Pitluck S."/>
            <person name="Rokhsar D."/>
            <person name="Bowler C."/>
        </authorList>
    </citation>
    <scope>GENOME REANNOTATION</scope>
    <source>
        <strain evidence="11">CCAP 1055/1</strain>
    </source>
</reference>
<sequence length="651" mass="73173">MLLPIYKHRRQFLYSIEKNGVVVIVGVTGSGKSTQIPQYLLENGWADNDFQIVCTQPRRIAATTLAKRVSEELGTSLGSQVGYCVRYEERLSHQTRIKYVTDGILLREATLNDPLLSKYSVVMVDEAHERSLNSDALLGLIKKIRRKRKELRVIVCSATIDAQSFLDFFVGTNDRKAGKGLDNGTIISVDGRQYSVDILYLERPAPDYILATIETAWKVHRSGESGDILCFLPTGADIDNAIRLAEEHFQADIGAVEFLPLYGNLPYHMQAQVFQNRRQSDRKEKQVRRLIFATNVAETSVTVPNISHVIDSGLVKLPYFDPRTGLERLITGPTSQASARQRAGRAGRLQSGKCYRLYTEKYLHEKMLLHTPPDSQRTNLSSFILTLKALGVDNVLTFDLMDAPSVDALSHGLESLFALGAIDEGTHLTPRGMDMSMFPTDVFVSRMLLESLAEGCSWEVLGVASVLQVREVFQRPRGRREQELLDFNASIAELADSSGDHVTFVNLLSELEHKQWDEQDCRERFINYVAVKRALEVRNQLSRILKQFGRVTALSVIGDDSARSKSIRRCVTAGFFFNVAKLCNDGRYYTLRKHILVTPSSASVYSSHTPTSSEYIIFGETIDGQRGGLELKAVSAIEARWLRELAPHYWK</sequence>
<dbReference type="RefSeq" id="XP_002178052.1">
    <property type="nucleotide sequence ID" value="XM_002178016.1"/>
</dbReference>
<dbReference type="GeneID" id="7197490"/>
<reference evidence="10 11" key="1">
    <citation type="journal article" date="2008" name="Nature">
        <title>The Phaeodactylum genome reveals the evolutionary history of diatom genomes.</title>
        <authorList>
            <person name="Bowler C."/>
            <person name="Allen A.E."/>
            <person name="Badger J.H."/>
            <person name="Grimwood J."/>
            <person name="Jabbari K."/>
            <person name="Kuo A."/>
            <person name="Maheswari U."/>
            <person name="Martens C."/>
            <person name="Maumus F."/>
            <person name="Otillar R.P."/>
            <person name="Rayko E."/>
            <person name="Salamov A."/>
            <person name="Vandepoele K."/>
            <person name="Beszteri B."/>
            <person name="Gruber A."/>
            <person name="Heijde M."/>
            <person name="Katinka M."/>
            <person name="Mock T."/>
            <person name="Valentin K."/>
            <person name="Verret F."/>
            <person name="Berges J.A."/>
            <person name="Brownlee C."/>
            <person name="Cadoret J.P."/>
            <person name="Chiovitti A."/>
            <person name="Choi C.J."/>
            <person name="Coesel S."/>
            <person name="De Martino A."/>
            <person name="Detter J.C."/>
            <person name="Durkin C."/>
            <person name="Falciatore A."/>
            <person name="Fournet J."/>
            <person name="Haruta M."/>
            <person name="Huysman M.J."/>
            <person name="Jenkins B.D."/>
            <person name="Jiroutova K."/>
            <person name="Jorgensen R.E."/>
            <person name="Joubert Y."/>
            <person name="Kaplan A."/>
            <person name="Kroger N."/>
            <person name="Kroth P.G."/>
            <person name="La Roche J."/>
            <person name="Lindquist E."/>
            <person name="Lommer M."/>
            <person name="Martin-Jezequel V."/>
            <person name="Lopez P.J."/>
            <person name="Lucas S."/>
            <person name="Mangogna M."/>
            <person name="McGinnis K."/>
            <person name="Medlin L.K."/>
            <person name="Montsant A."/>
            <person name="Oudot-Le Secq M.P."/>
            <person name="Napoli C."/>
            <person name="Obornik M."/>
            <person name="Parker M.S."/>
            <person name="Petit J.L."/>
            <person name="Porcel B.M."/>
            <person name="Poulsen N."/>
            <person name="Robison M."/>
            <person name="Rychlewski L."/>
            <person name="Rynearson T.A."/>
            <person name="Schmutz J."/>
            <person name="Shapiro H."/>
            <person name="Siaut M."/>
            <person name="Stanley M."/>
            <person name="Sussman M.R."/>
            <person name="Taylor A.R."/>
            <person name="Vardi A."/>
            <person name="von Dassow P."/>
            <person name="Vyverman W."/>
            <person name="Willis A."/>
            <person name="Wyrwicz L.S."/>
            <person name="Rokhsar D.S."/>
            <person name="Weissenbach J."/>
            <person name="Armbrust E.V."/>
            <person name="Green B.R."/>
            <person name="Van de Peer Y."/>
            <person name="Grigoriev I.V."/>
        </authorList>
    </citation>
    <scope>NUCLEOTIDE SEQUENCE [LARGE SCALE GENOMIC DNA]</scope>
    <source>
        <strain evidence="10 11">CCAP 1055/1</strain>
    </source>
</reference>
<dbReference type="PANTHER" id="PTHR18934:SF136">
    <property type="entry name" value="ATP-DEPENDENT RNA HELICASE DHX35-RELATED"/>
    <property type="match status" value="1"/>
</dbReference>
<keyword evidence="11" id="KW-1185">Reference proteome</keyword>
<dbReference type="Pfam" id="PF07717">
    <property type="entry name" value="OB_NTP_bind"/>
    <property type="match status" value="1"/>
</dbReference>
<accession>B7FSW4</accession>
<dbReference type="Pfam" id="PF00271">
    <property type="entry name" value="Helicase_C"/>
    <property type="match status" value="1"/>
</dbReference>
<dbReference type="SMART" id="SM00847">
    <property type="entry name" value="HA2"/>
    <property type="match status" value="1"/>
</dbReference>
<dbReference type="SMART" id="SM00490">
    <property type="entry name" value="HELICc"/>
    <property type="match status" value="1"/>
</dbReference>
<dbReference type="InterPro" id="IPR007502">
    <property type="entry name" value="Helicase-assoc_dom"/>
</dbReference>
<keyword evidence="4" id="KW-0378">Hydrolase</keyword>
<dbReference type="InterPro" id="IPR011545">
    <property type="entry name" value="DEAD/DEAH_box_helicase_dom"/>
</dbReference>
<feature type="domain" description="Helicase C-terminal" evidence="9">
    <location>
        <begin position="212"/>
        <end position="391"/>
    </location>
</feature>
<dbReference type="AlphaFoldDB" id="B7FSW4"/>
<dbReference type="KEGG" id="pti:PHATRDRAFT_41756"/>
<dbReference type="PaxDb" id="2850-Phatr41756"/>
<dbReference type="InterPro" id="IPR011709">
    <property type="entry name" value="DEAD-box_helicase_OB_fold"/>
</dbReference>
<evidence type="ECO:0000256" key="5">
    <source>
        <dbReference type="ARBA" id="ARBA00022806"/>
    </source>
</evidence>
<dbReference type="GO" id="GO:0003724">
    <property type="term" value="F:RNA helicase activity"/>
    <property type="evidence" value="ECO:0007669"/>
    <property type="project" value="UniProtKB-EC"/>
</dbReference>
<comment type="catalytic activity">
    <reaction evidence="7">
        <text>ATP + H2O = ADP + phosphate + H(+)</text>
        <dbReference type="Rhea" id="RHEA:13065"/>
        <dbReference type="ChEBI" id="CHEBI:15377"/>
        <dbReference type="ChEBI" id="CHEBI:15378"/>
        <dbReference type="ChEBI" id="CHEBI:30616"/>
        <dbReference type="ChEBI" id="CHEBI:43474"/>
        <dbReference type="ChEBI" id="CHEBI:456216"/>
        <dbReference type="EC" id="3.6.4.13"/>
    </reaction>
</comment>
<dbReference type="PROSITE" id="PS51192">
    <property type="entry name" value="HELICASE_ATP_BIND_1"/>
    <property type="match status" value="1"/>
</dbReference>
<keyword evidence="3" id="KW-0547">Nucleotide-binding</keyword>
<dbReference type="Pfam" id="PF00270">
    <property type="entry name" value="DEAD"/>
    <property type="match status" value="1"/>
</dbReference>
<dbReference type="EC" id="3.6.4.13" evidence="2"/>
<evidence type="ECO:0000256" key="2">
    <source>
        <dbReference type="ARBA" id="ARBA00012552"/>
    </source>
</evidence>
<protein>
    <recommendedName>
        <fullName evidence="2">RNA helicase</fullName>
        <ecNumber evidence="2">3.6.4.13</ecNumber>
    </recommendedName>
</protein>
<dbReference type="eggNOG" id="KOG0922">
    <property type="taxonomic scope" value="Eukaryota"/>
</dbReference>
<dbReference type="InterPro" id="IPR048333">
    <property type="entry name" value="HA2_WH"/>
</dbReference>
<dbReference type="PANTHER" id="PTHR18934">
    <property type="entry name" value="ATP-DEPENDENT RNA HELICASE"/>
    <property type="match status" value="1"/>
</dbReference>
<dbReference type="GO" id="GO:0016787">
    <property type="term" value="F:hydrolase activity"/>
    <property type="evidence" value="ECO:0007669"/>
    <property type="project" value="UniProtKB-KW"/>
</dbReference>
<evidence type="ECO:0000256" key="7">
    <source>
        <dbReference type="ARBA" id="ARBA00047984"/>
    </source>
</evidence>
<dbReference type="Proteomes" id="UP000000759">
    <property type="component" value="Chromosome 2"/>
</dbReference>
<dbReference type="GO" id="GO:0005524">
    <property type="term" value="F:ATP binding"/>
    <property type="evidence" value="ECO:0007669"/>
    <property type="project" value="UniProtKB-KW"/>
</dbReference>
<dbReference type="Pfam" id="PF04408">
    <property type="entry name" value="WHD_HA2"/>
    <property type="match status" value="1"/>
</dbReference>
<dbReference type="GO" id="GO:0003723">
    <property type="term" value="F:RNA binding"/>
    <property type="evidence" value="ECO:0007669"/>
    <property type="project" value="TreeGrafter"/>
</dbReference>